<dbReference type="PROSITE" id="PS00518">
    <property type="entry name" value="ZF_RING_1"/>
    <property type="match status" value="1"/>
</dbReference>
<dbReference type="Pfam" id="PF00498">
    <property type="entry name" value="FHA"/>
    <property type="match status" value="1"/>
</dbReference>
<dbReference type="InterPro" id="IPR052256">
    <property type="entry name" value="E3_ubiquitin-ligase_CHFR"/>
</dbReference>
<dbReference type="Gene3D" id="3.30.40.140">
    <property type="match status" value="1"/>
</dbReference>
<dbReference type="PANTHER" id="PTHR16079">
    <property type="entry name" value="UBIQUITIN LIGASE PROTEIN CHFR"/>
    <property type="match status" value="1"/>
</dbReference>
<evidence type="ECO:0000259" key="21">
    <source>
        <dbReference type="PROSITE" id="PS50089"/>
    </source>
</evidence>
<evidence type="ECO:0000256" key="6">
    <source>
        <dbReference type="ARBA" id="ARBA00017908"/>
    </source>
</evidence>
<protein>
    <recommendedName>
        <fullName evidence="6">E3 ubiquitin-protein ligase CHFR</fullName>
        <ecNumber evidence="5">2.3.2.27</ecNumber>
    </recommendedName>
    <alternativeName>
        <fullName evidence="17">Checkpoint with forkhead and RING finger domains protein</fullName>
    </alternativeName>
    <alternativeName>
        <fullName evidence="16">RING-type E3 ubiquitin transferase CHFR</fullName>
    </alternativeName>
</protein>
<feature type="region of interest" description="Disordered" evidence="19">
    <location>
        <begin position="352"/>
        <end position="376"/>
    </location>
</feature>
<dbReference type="InterPro" id="IPR040909">
    <property type="entry name" value="CHFR_Znf-CRD"/>
</dbReference>
<evidence type="ECO:0000256" key="2">
    <source>
        <dbReference type="ARBA" id="ARBA00004322"/>
    </source>
</evidence>
<dbReference type="EC" id="2.3.2.27" evidence="5"/>
<evidence type="ECO:0000256" key="16">
    <source>
        <dbReference type="ARBA" id="ARBA00029800"/>
    </source>
</evidence>
<reference evidence="23 24" key="1">
    <citation type="submission" date="2025-05" db="UniProtKB">
        <authorList>
            <consortium name="RefSeq"/>
        </authorList>
    </citation>
    <scope>IDENTIFICATION</scope>
    <source>
        <tissue evidence="23 24">Muscle</tissue>
    </source>
</reference>
<keyword evidence="15" id="KW-0131">Cell cycle</keyword>
<evidence type="ECO:0000256" key="15">
    <source>
        <dbReference type="ARBA" id="ARBA00023306"/>
    </source>
</evidence>
<evidence type="ECO:0000256" key="1">
    <source>
        <dbReference type="ARBA" id="ARBA00000900"/>
    </source>
</evidence>
<keyword evidence="12" id="KW-0833">Ubl conjugation pathway</keyword>
<dbReference type="PROSITE" id="PS50089">
    <property type="entry name" value="ZF_RING_2"/>
    <property type="match status" value="1"/>
</dbReference>
<dbReference type="SMART" id="SM00240">
    <property type="entry name" value="FHA"/>
    <property type="match status" value="1"/>
</dbReference>
<dbReference type="CDD" id="cd22672">
    <property type="entry name" value="FHA_CHFR"/>
    <property type="match status" value="1"/>
</dbReference>
<feature type="compositionally biased region" description="Pro residues" evidence="19">
    <location>
        <begin position="357"/>
        <end position="367"/>
    </location>
</feature>
<feature type="region of interest" description="Disordered" evidence="19">
    <location>
        <begin position="391"/>
        <end position="439"/>
    </location>
</feature>
<dbReference type="PROSITE" id="PS50006">
    <property type="entry name" value="FHA_DOMAIN"/>
    <property type="match status" value="1"/>
</dbReference>
<sequence length="638" mass="72176">MTDANIAPNSVAETQKSWGELTYGKERSQEQQPIIIRGKKFVIGRAKDCDLQVAVKMVSGHHCYLQRDEEGRVWLCDTSTNGTYINRSIRVVHGQKHEVKDGDELYLIHKKKDPDLDLHYVIHLSHDDNNIAEDCTLSLSDSLSDSSAVENSPTRKRARLCPVLPSAEHLPSDFQEGHHLPKKDNDTRATVDSDHSRNDSRESDSYVKVHPKSIESDGLEEALVCSLCLELLYNPVCLQPCMHCYCSGCYSEWMDVSNECPQCRCQVERLSRNHLVKNLVEAYITKHPEKKRCEEDIEMLNARDRIKDDMLYPKKKHGSDVYMGGYDTGSEHSSDEDDIAVVAHGFGQRIPLFQASPAPPPVRPPPTVCRQCPGDVHQRSNTQVSIANIELTPSHDNPPETNQNSSSTGSLGNRESVSTDVHDRSSQGYPNEPSDFEIAAGSTTDPPIYVCQPNQTHVLCQCCMEPMPDRRVESRSNPSISAQQCSLCCRPFCHMYWVCRKPGCFGCLNKFADIQFGDKCLPTLVNDNSFESQILVNYLNFHNKSWRELQQECIARLESGEFSCPDNLSSYSVLCYPCGLRNFKALAYCYRKGISNDSLPEDVTRRQDCYWGKNCRTQKHNASHAQRFNHICEQTRLT</sequence>
<evidence type="ECO:0000256" key="17">
    <source>
        <dbReference type="ARBA" id="ARBA00031332"/>
    </source>
</evidence>
<dbReference type="InterPro" id="IPR017907">
    <property type="entry name" value="Znf_RING_CS"/>
</dbReference>
<comment type="similarity">
    <text evidence="4">Belongs to the CHFR family.</text>
</comment>
<evidence type="ECO:0000313" key="23">
    <source>
        <dbReference type="RefSeq" id="XP_013781661.1"/>
    </source>
</evidence>
<dbReference type="Pfam" id="PF17979">
    <property type="entry name" value="zf-CRD"/>
    <property type="match status" value="1"/>
</dbReference>
<keyword evidence="10 18" id="KW-0863">Zinc-finger</keyword>
<proteinExistence type="inferred from homology"/>
<dbReference type="InterPro" id="IPR001841">
    <property type="entry name" value="Znf_RING"/>
</dbReference>
<dbReference type="Proteomes" id="UP000694941">
    <property type="component" value="Unplaced"/>
</dbReference>
<evidence type="ECO:0000256" key="14">
    <source>
        <dbReference type="ARBA" id="ARBA00023242"/>
    </source>
</evidence>
<evidence type="ECO:0000256" key="18">
    <source>
        <dbReference type="PROSITE-ProRule" id="PRU00175"/>
    </source>
</evidence>
<evidence type="ECO:0000313" key="24">
    <source>
        <dbReference type="RefSeq" id="XP_022249941.1"/>
    </source>
</evidence>
<organism evidence="22 23">
    <name type="scientific">Limulus polyphemus</name>
    <name type="common">Atlantic horseshoe crab</name>
    <dbReference type="NCBI Taxonomy" id="6850"/>
    <lineage>
        <taxon>Eukaryota</taxon>
        <taxon>Metazoa</taxon>
        <taxon>Ecdysozoa</taxon>
        <taxon>Arthropoda</taxon>
        <taxon>Chelicerata</taxon>
        <taxon>Merostomata</taxon>
        <taxon>Xiphosura</taxon>
        <taxon>Limulidae</taxon>
        <taxon>Limulus</taxon>
    </lineage>
</organism>
<feature type="compositionally biased region" description="Polar residues" evidence="19">
    <location>
        <begin position="399"/>
        <end position="419"/>
    </location>
</feature>
<dbReference type="Gene3D" id="3.30.40.10">
    <property type="entry name" value="Zinc/RING finger domain, C3HC4 (zinc finger)"/>
    <property type="match status" value="1"/>
</dbReference>
<gene>
    <name evidence="23 24" type="primary">LOC106465957</name>
</gene>
<dbReference type="InterPro" id="IPR008984">
    <property type="entry name" value="SMAD_FHA_dom_sf"/>
</dbReference>
<dbReference type="SUPFAM" id="SSF49879">
    <property type="entry name" value="SMAD/FHA domain"/>
    <property type="match status" value="1"/>
</dbReference>
<evidence type="ECO:0000256" key="19">
    <source>
        <dbReference type="SAM" id="MobiDB-lite"/>
    </source>
</evidence>
<comment type="pathway">
    <text evidence="3">Protein modification; protein ubiquitination.</text>
</comment>
<keyword evidence="7" id="KW-0132">Cell division</keyword>
<dbReference type="SMART" id="SM00184">
    <property type="entry name" value="RING"/>
    <property type="match status" value="1"/>
</dbReference>
<name>A0ABM1BGQ7_LIMPO</name>
<keyword evidence="13" id="KW-0862">Zinc</keyword>
<evidence type="ECO:0000256" key="4">
    <source>
        <dbReference type="ARBA" id="ARBA00005797"/>
    </source>
</evidence>
<evidence type="ECO:0000256" key="12">
    <source>
        <dbReference type="ARBA" id="ARBA00022786"/>
    </source>
</evidence>
<evidence type="ECO:0000256" key="8">
    <source>
        <dbReference type="ARBA" id="ARBA00022679"/>
    </source>
</evidence>
<dbReference type="Pfam" id="PF13923">
    <property type="entry name" value="zf-C3HC4_2"/>
    <property type="match status" value="1"/>
</dbReference>
<feature type="domain" description="FHA" evidence="20">
    <location>
        <begin position="41"/>
        <end position="90"/>
    </location>
</feature>
<feature type="region of interest" description="Disordered" evidence="19">
    <location>
        <begin position="172"/>
        <end position="209"/>
    </location>
</feature>
<dbReference type="InterPro" id="IPR013083">
    <property type="entry name" value="Znf_RING/FYVE/PHD"/>
</dbReference>
<dbReference type="SUPFAM" id="SSF57850">
    <property type="entry name" value="RING/U-box"/>
    <property type="match status" value="1"/>
</dbReference>
<evidence type="ECO:0000313" key="22">
    <source>
        <dbReference type="Proteomes" id="UP000694941"/>
    </source>
</evidence>
<feature type="domain" description="RING-type" evidence="21">
    <location>
        <begin position="225"/>
        <end position="264"/>
    </location>
</feature>
<dbReference type="InterPro" id="IPR000253">
    <property type="entry name" value="FHA_dom"/>
</dbReference>
<evidence type="ECO:0000256" key="9">
    <source>
        <dbReference type="ARBA" id="ARBA00022723"/>
    </source>
</evidence>
<dbReference type="Gene3D" id="2.60.200.20">
    <property type="match status" value="1"/>
</dbReference>
<keyword evidence="9" id="KW-0479">Metal-binding</keyword>
<dbReference type="RefSeq" id="XP_013781661.1">
    <property type="nucleotide sequence ID" value="XM_013926207.2"/>
</dbReference>
<feature type="compositionally biased region" description="Basic and acidic residues" evidence="19">
    <location>
        <begin position="175"/>
        <end position="209"/>
    </location>
</feature>
<accession>A0ABM1BGQ7</accession>
<evidence type="ECO:0000256" key="7">
    <source>
        <dbReference type="ARBA" id="ARBA00022618"/>
    </source>
</evidence>
<evidence type="ECO:0000256" key="10">
    <source>
        <dbReference type="ARBA" id="ARBA00022771"/>
    </source>
</evidence>
<dbReference type="RefSeq" id="XP_022249941.1">
    <property type="nucleotide sequence ID" value="XM_022394233.1"/>
</dbReference>
<dbReference type="GeneID" id="106465957"/>
<comment type="catalytic activity">
    <reaction evidence="1">
        <text>S-ubiquitinyl-[E2 ubiquitin-conjugating enzyme]-L-cysteine + [acceptor protein]-L-lysine = [E2 ubiquitin-conjugating enzyme]-L-cysteine + N(6)-ubiquitinyl-[acceptor protein]-L-lysine.</text>
        <dbReference type="EC" id="2.3.2.27"/>
    </reaction>
</comment>
<evidence type="ECO:0000256" key="13">
    <source>
        <dbReference type="ARBA" id="ARBA00022833"/>
    </source>
</evidence>
<evidence type="ECO:0000256" key="5">
    <source>
        <dbReference type="ARBA" id="ARBA00012483"/>
    </source>
</evidence>
<keyword evidence="11" id="KW-0498">Mitosis</keyword>
<keyword evidence="22" id="KW-1185">Reference proteome</keyword>
<evidence type="ECO:0000256" key="3">
    <source>
        <dbReference type="ARBA" id="ARBA00004906"/>
    </source>
</evidence>
<evidence type="ECO:0000259" key="20">
    <source>
        <dbReference type="PROSITE" id="PS50006"/>
    </source>
</evidence>
<keyword evidence="14" id="KW-0539">Nucleus</keyword>
<keyword evidence="8" id="KW-0808">Transferase</keyword>
<comment type="subcellular location">
    <subcellularLocation>
        <location evidence="2">Nucleus</location>
        <location evidence="2">PML body</location>
    </subcellularLocation>
</comment>
<evidence type="ECO:0000256" key="11">
    <source>
        <dbReference type="ARBA" id="ARBA00022776"/>
    </source>
</evidence>
<dbReference type="PANTHER" id="PTHR16079:SF4">
    <property type="entry name" value="E3 UBIQUITIN-PROTEIN LIGASE CHFR"/>
    <property type="match status" value="1"/>
</dbReference>